<protein>
    <recommendedName>
        <fullName evidence="3">Outer membrane lipoprotein SlyB</fullName>
    </recommendedName>
</protein>
<organism evidence="1 2">
    <name type="scientific">Pelagicoccus enzymogenes</name>
    <dbReference type="NCBI Taxonomy" id="2773457"/>
    <lineage>
        <taxon>Bacteria</taxon>
        <taxon>Pseudomonadati</taxon>
        <taxon>Verrucomicrobiota</taxon>
        <taxon>Opitutia</taxon>
        <taxon>Puniceicoccales</taxon>
        <taxon>Pelagicoccaceae</taxon>
        <taxon>Pelagicoccus</taxon>
    </lineage>
</organism>
<name>A0A927FBR7_9BACT</name>
<dbReference type="RefSeq" id="WP_191619144.1">
    <property type="nucleotide sequence ID" value="NZ_JACYFG010000051.1"/>
</dbReference>
<keyword evidence="2" id="KW-1185">Reference proteome</keyword>
<gene>
    <name evidence="1" type="ORF">IEN85_21440</name>
</gene>
<dbReference type="PROSITE" id="PS51257">
    <property type="entry name" value="PROKAR_LIPOPROTEIN"/>
    <property type="match status" value="1"/>
</dbReference>
<comment type="caution">
    <text evidence="1">The sequence shown here is derived from an EMBL/GenBank/DDBJ whole genome shotgun (WGS) entry which is preliminary data.</text>
</comment>
<evidence type="ECO:0008006" key="3">
    <source>
        <dbReference type="Google" id="ProtNLM"/>
    </source>
</evidence>
<reference evidence="1" key="1">
    <citation type="submission" date="2020-09" db="EMBL/GenBank/DDBJ databases">
        <title>Pelagicoccus enzymogenes sp. nov. with an EPS production, isolated from marine sediment.</title>
        <authorList>
            <person name="Feng X."/>
        </authorList>
    </citation>
    <scope>NUCLEOTIDE SEQUENCE</scope>
    <source>
        <strain evidence="1">NFK12</strain>
    </source>
</reference>
<sequence>MKLRISPTPVFLVAISIWMGGCASSPTTASKYPVTHAGAIQKVEEGTVVGVRQVKIDGVSTNLGRLVGAGIGGAVGALAVPVESEAVIEQTSPNSISIYETSNRHENQAAMAVGGAVGMVVGERVEKVLTAKRAQELTIALDSGETVLVVQVYREPGFYEDERVKLYTTRAGDSVVYHASVDPTVDPDTNAYLIPDTDVEEAEFEPVTW</sequence>
<dbReference type="AlphaFoldDB" id="A0A927FBR7"/>
<evidence type="ECO:0000313" key="1">
    <source>
        <dbReference type="EMBL" id="MBD5782077.1"/>
    </source>
</evidence>
<proteinExistence type="predicted"/>
<dbReference type="EMBL" id="JACYFG010000051">
    <property type="protein sequence ID" value="MBD5782077.1"/>
    <property type="molecule type" value="Genomic_DNA"/>
</dbReference>
<evidence type="ECO:0000313" key="2">
    <source>
        <dbReference type="Proteomes" id="UP000622317"/>
    </source>
</evidence>
<accession>A0A927FBR7</accession>
<dbReference type="Proteomes" id="UP000622317">
    <property type="component" value="Unassembled WGS sequence"/>
</dbReference>